<evidence type="ECO:0000256" key="2">
    <source>
        <dbReference type="ARBA" id="ARBA00023125"/>
    </source>
</evidence>
<name>A0ABN2XNS3_9MICC</name>
<keyword evidence="1" id="KW-0805">Transcription regulation</keyword>
<accession>A0ABN2XNS3</accession>
<sequence>MLSIMKTYGQYCGLARAAEILGGRWTLVILRDLLVGPKRFNELRRGIPGIPSNMLTNRLGDLERAEVVERAIDGRSVVYRLSDYGRDLEPILLATGRWASRRMDAPREGEQPTDSSLAAALLTGRTETRVAPFTVEVVAGPAVANAEVEETGVSVAEGILADPDLRLCGPGLRHLLADGDVEVALSSGTIGVDGPASLVEEFARAFRVPLDASARH</sequence>
<keyword evidence="2" id="KW-0238">DNA-binding</keyword>
<keyword evidence="6" id="KW-1185">Reference proteome</keyword>
<dbReference type="InterPro" id="IPR011991">
    <property type="entry name" value="ArsR-like_HTH"/>
</dbReference>
<comment type="caution">
    <text evidence="5">The sequence shown here is derived from an EMBL/GenBank/DDBJ whole genome shotgun (WGS) entry which is preliminary data.</text>
</comment>
<dbReference type="Gene3D" id="1.10.10.10">
    <property type="entry name" value="Winged helix-like DNA-binding domain superfamily/Winged helix DNA-binding domain"/>
    <property type="match status" value="1"/>
</dbReference>
<organism evidence="5 6">
    <name type="scientific">Kocuria atrinae</name>
    <dbReference type="NCBI Taxonomy" id="592377"/>
    <lineage>
        <taxon>Bacteria</taxon>
        <taxon>Bacillati</taxon>
        <taxon>Actinomycetota</taxon>
        <taxon>Actinomycetes</taxon>
        <taxon>Micrococcales</taxon>
        <taxon>Micrococcaceae</taxon>
        <taxon>Kocuria</taxon>
    </lineage>
</organism>
<evidence type="ECO:0000313" key="5">
    <source>
        <dbReference type="EMBL" id="GAA2114638.1"/>
    </source>
</evidence>
<proteinExistence type="predicted"/>
<dbReference type="PANTHER" id="PTHR33204:SF18">
    <property type="entry name" value="TRANSCRIPTIONAL REGULATORY PROTEIN"/>
    <property type="match status" value="1"/>
</dbReference>
<dbReference type="SUPFAM" id="SSF46785">
    <property type="entry name" value="Winged helix' DNA-binding domain"/>
    <property type="match status" value="1"/>
</dbReference>
<evidence type="ECO:0000256" key="3">
    <source>
        <dbReference type="ARBA" id="ARBA00023163"/>
    </source>
</evidence>
<dbReference type="Pfam" id="PF01638">
    <property type="entry name" value="HxlR"/>
    <property type="match status" value="1"/>
</dbReference>
<dbReference type="CDD" id="cd00090">
    <property type="entry name" value="HTH_ARSR"/>
    <property type="match status" value="1"/>
</dbReference>
<evidence type="ECO:0000259" key="4">
    <source>
        <dbReference type="PROSITE" id="PS51118"/>
    </source>
</evidence>
<keyword evidence="3" id="KW-0804">Transcription</keyword>
<protein>
    <submittedName>
        <fullName evidence="5">Winged helix-turn-helix transcriptional regulator</fullName>
    </submittedName>
</protein>
<evidence type="ECO:0000256" key="1">
    <source>
        <dbReference type="ARBA" id="ARBA00023015"/>
    </source>
</evidence>
<dbReference type="Proteomes" id="UP001500166">
    <property type="component" value="Unassembled WGS sequence"/>
</dbReference>
<dbReference type="InterPro" id="IPR036388">
    <property type="entry name" value="WH-like_DNA-bd_sf"/>
</dbReference>
<dbReference type="PROSITE" id="PS51118">
    <property type="entry name" value="HTH_HXLR"/>
    <property type="match status" value="1"/>
</dbReference>
<feature type="domain" description="HTH hxlR-type" evidence="4">
    <location>
        <begin position="12"/>
        <end position="107"/>
    </location>
</feature>
<dbReference type="EMBL" id="BAAAQA010000014">
    <property type="protein sequence ID" value="GAA2114638.1"/>
    <property type="molecule type" value="Genomic_DNA"/>
</dbReference>
<gene>
    <name evidence="5" type="ORF">GCM10009824_12020</name>
</gene>
<dbReference type="InterPro" id="IPR002577">
    <property type="entry name" value="HTH_HxlR"/>
</dbReference>
<dbReference type="PANTHER" id="PTHR33204">
    <property type="entry name" value="TRANSCRIPTIONAL REGULATOR, MARR FAMILY"/>
    <property type="match status" value="1"/>
</dbReference>
<dbReference type="InterPro" id="IPR036390">
    <property type="entry name" value="WH_DNA-bd_sf"/>
</dbReference>
<evidence type="ECO:0000313" key="6">
    <source>
        <dbReference type="Proteomes" id="UP001500166"/>
    </source>
</evidence>
<reference evidence="5 6" key="1">
    <citation type="journal article" date="2019" name="Int. J. Syst. Evol. Microbiol.">
        <title>The Global Catalogue of Microorganisms (GCM) 10K type strain sequencing project: providing services to taxonomists for standard genome sequencing and annotation.</title>
        <authorList>
            <consortium name="The Broad Institute Genomics Platform"/>
            <consortium name="The Broad Institute Genome Sequencing Center for Infectious Disease"/>
            <person name="Wu L."/>
            <person name="Ma J."/>
        </authorList>
    </citation>
    <scope>NUCLEOTIDE SEQUENCE [LARGE SCALE GENOMIC DNA]</scope>
    <source>
        <strain evidence="5 6">JCM 15914</strain>
    </source>
</reference>